<dbReference type="InterPro" id="IPR036736">
    <property type="entry name" value="ACP-like_sf"/>
</dbReference>
<organism evidence="1 2">
    <name type="scientific">Segatella copri</name>
    <dbReference type="NCBI Taxonomy" id="165179"/>
    <lineage>
        <taxon>Bacteria</taxon>
        <taxon>Pseudomonadati</taxon>
        <taxon>Bacteroidota</taxon>
        <taxon>Bacteroidia</taxon>
        <taxon>Bacteroidales</taxon>
        <taxon>Prevotellaceae</taxon>
        <taxon>Segatella</taxon>
    </lineage>
</organism>
<dbReference type="RefSeq" id="WP_254970098.1">
    <property type="nucleotide sequence ID" value="NZ_JANDWU010000026.1"/>
</dbReference>
<dbReference type="Gene3D" id="1.10.1200.10">
    <property type="entry name" value="ACP-like"/>
    <property type="match status" value="1"/>
</dbReference>
<dbReference type="SUPFAM" id="SSF47336">
    <property type="entry name" value="ACP-like"/>
    <property type="match status" value="1"/>
</dbReference>
<sequence>MWIDDYGPFLPENIPYRDISPEDQVAQLKKQMAQQKRQQLFEEISEIIYDVLSVYPDTPNSKLEDDLYMDNIDLVELIIRLEQEYSVPIRDDETNWVNVEDIIKTIERKI</sequence>
<gene>
    <name evidence="1" type="ORF">NNC68_12295</name>
</gene>
<protein>
    <submittedName>
        <fullName evidence="1">Acyl carrier protein</fullName>
    </submittedName>
</protein>
<accession>A0AAW5IH49</accession>
<name>A0AAW5IH49_9BACT</name>
<reference evidence="1" key="1">
    <citation type="submission" date="2022-07" db="EMBL/GenBank/DDBJ databases">
        <title>Prevotella copri.</title>
        <authorList>
            <person name="Yang C."/>
        </authorList>
    </citation>
    <scope>NUCLEOTIDE SEQUENCE</scope>
    <source>
        <strain evidence="1">HF1805</strain>
    </source>
</reference>
<evidence type="ECO:0000313" key="1">
    <source>
        <dbReference type="EMBL" id="MCP9550247.1"/>
    </source>
</evidence>
<dbReference type="EMBL" id="JANDWU010000026">
    <property type="protein sequence ID" value="MCP9550247.1"/>
    <property type="molecule type" value="Genomic_DNA"/>
</dbReference>
<proteinExistence type="predicted"/>
<dbReference type="Proteomes" id="UP001205506">
    <property type="component" value="Unassembled WGS sequence"/>
</dbReference>
<comment type="caution">
    <text evidence="1">The sequence shown here is derived from an EMBL/GenBank/DDBJ whole genome shotgun (WGS) entry which is preliminary data.</text>
</comment>
<evidence type="ECO:0000313" key="2">
    <source>
        <dbReference type="Proteomes" id="UP001205506"/>
    </source>
</evidence>
<dbReference type="AlphaFoldDB" id="A0AAW5IH49"/>